<dbReference type="InterPro" id="IPR010987">
    <property type="entry name" value="Glutathione-S-Trfase_C-like"/>
</dbReference>
<proteinExistence type="predicted"/>
<evidence type="ECO:0000259" key="1">
    <source>
        <dbReference type="PROSITE" id="PS50404"/>
    </source>
</evidence>
<dbReference type="PROSITE" id="PS50405">
    <property type="entry name" value="GST_CTER"/>
    <property type="match status" value="1"/>
</dbReference>
<dbReference type="InterPro" id="IPR036282">
    <property type="entry name" value="Glutathione-S-Trfase_C_sf"/>
</dbReference>
<dbReference type="Proteomes" id="UP000559860">
    <property type="component" value="Unassembled WGS sequence"/>
</dbReference>
<gene>
    <name evidence="3" type="ORF">HLH36_14270</name>
</gene>
<keyword evidence="3" id="KW-0808">Transferase</keyword>
<accession>A0A7W4IUW2</accession>
<evidence type="ECO:0000259" key="2">
    <source>
        <dbReference type="PROSITE" id="PS50405"/>
    </source>
</evidence>
<dbReference type="RefSeq" id="WP_182987006.1">
    <property type="nucleotide sequence ID" value="NZ_JABEQD010000010.1"/>
</dbReference>
<protein>
    <submittedName>
        <fullName evidence="3">Glutathione S-transferase family protein</fullName>
    </submittedName>
</protein>
<dbReference type="Gene3D" id="1.20.1050.10">
    <property type="match status" value="1"/>
</dbReference>
<sequence length="209" mass="22711">MSELVLHDDELDEDCYRVRLFLSLLGLEARRVAVDVVPGGEQDRPGFRAVSPAGLLPVLRIDGQMVCGAGGALLALAHGRPAWLPEARVAFARVAHWLQFAAGPLRATLLMRRACLFGGVGDDEQSARRRAAVGALRIMEDHLARRRLEGGAWFVGDGPTVADIALFPAAALCRDWGEEYSAYPALRRWVRAVRGLPGFVTMPGIPDYG</sequence>
<dbReference type="AlphaFoldDB" id="A0A7W4IUW2"/>
<dbReference type="PANTHER" id="PTHR44051">
    <property type="entry name" value="GLUTATHIONE S-TRANSFERASE-RELATED"/>
    <property type="match status" value="1"/>
</dbReference>
<dbReference type="GO" id="GO:0016740">
    <property type="term" value="F:transferase activity"/>
    <property type="evidence" value="ECO:0007669"/>
    <property type="project" value="UniProtKB-KW"/>
</dbReference>
<feature type="domain" description="GST C-terminal" evidence="2">
    <location>
        <begin position="87"/>
        <end position="209"/>
    </location>
</feature>
<keyword evidence="4" id="KW-1185">Reference proteome</keyword>
<dbReference type="SUPFAM" id="SSF52833">
    <property type="entry name" value="Thioredoxin-like"/>
    <property type="match status" value="1"/>
</dbReference>
<organism evidence="3 4">
    <name type="scientific">Gluconacetobacter aggeris</name>
    <dbReference type="NCBI Taxonomy" id="1286186"/>
    <lineage>
        <taxon>Bacteria</taxon>
        <taxon>Pseudomonadati</taxon>
        <taxon>Pseudomonadota</taxon>
        <taxon>Alphaproteobacteria</taxon>
        <taxon>Acetobacterales</taxon>
        <taxon>Acetobacteraceae</taxon>
        <taxon>Gluconacetobacter</taxon>
    </lineage>
</organism>
<dbReference type="Pfam" id="PF13410">
    <property type="entry name" value="GST_C_2"/>
    <property type="match status" value="1"/>
</dbReference>
<dbReference type="SUPFAM" id="SSF47616">
    <property type="entry name" value="GST C-terminal domain-like"/>
    <property type="match status" value="1"/>
</dbReference>
<evidence type="ECO:0000313" key="4">
    <source>
        <dbReference type="Proteomes" id="UP000559860"/>
    </source>
</evidence>
<name>A0A7W4IUW2_9PROT</name>
<dbReference type="InterPro" id="IPR036249">
    <property type="entry name" value="Thioredoxin-like_sf"/>
</dbReference>
<dbReference type="Gene3D" id="3.40.30.10">
    <property type="entry name" value="Glutaredoxin"/>
    <property type="match status" value="1"/>
</dbReference>
<comment type="caution">
    <text evidence="3">The sequence shown here is derived from an EMBL/GenBank/DDBJ whole genome shotgun (WGS) entry which is preliminary data.</text>
</comment>
<evidence type="ECO:0000313" key="3">
    <source>
        <dbReference type="EMBL" id="MBB2169501.1"/>
    </source>
</evidence>
<feature type="domain" description="GST N-terminal" evidence="1">
    <location>
        <begin position="2"/>
        <end position="84"/>
    </location>
</feature>
<dbReference type="PANTHER" id="PTHR44051:SF2">
    <property type="entry name" value="HYPOTHETICAL GLUTATHIONE S-TRANSFERASE LIKE PROTEIN"/>
    <property type="match status" value="1"/>
</dbReference>
<dbReference type="EMBL" id="JABEQD010000010">
    <property type="protein sequence ID" value="MBB2169501.1"/>
    <property type="molecule type" value="Genomic_DNA"/>
</dbReference>
<dbReference type="PROSITE" id="PS50404">
    <property type="entry name" value="GST_NTER"/>
    <property type="match status" value="1"/>
</dbReference>
<dbReference type="Pfam" id="PF13409">
    <property type="entry name" value="GST_N_2"/>
    <property type="match status" value="1"/>
</dbReference>
<dbReference type="InterPro" id="IPR004045">
    <property type="entry name" value="Glutathione_S-Trfase_N"/>
</dbReference>
<reference evidence="3 4" key="1">
    <citation type="submission" date="2020-04" db="EMBL/GenBank/DDBJ databases">
        <title>Description of novel Gluconacetobacter.</title>
        <authorList>
            <person name="Sombolestani A."/>
        </authorList>
    </citation>
    <scope>NUCLEOTIDE SEQUENCE [LARGE SCALE GENOMIC DNA]</scope>
    <source>
        <strain evidence="3 4">LMG 27801</strain>
    </source>
</reference>